<name>A0A8S5QWU1_9CAUD</name>
<protein>
    <submittedName>
        <fullName evidence="1">Membrane fusogenic activity protein</fullName>
    </submittedName>
</protein>
<accession>A0A8S5QWU1</accession>
<dbReference type="EMBL" id="BK015753">
    <property type="protein sequence ID" value="DAE23442.1"/>
    <property type="molecule type" value="Genomic_DNA"/>
</dbReference>
<evidence type="ECO:0000313" key="1">
    <source>
        <dbReference type="EMBL" id="DAE23442.1"/>
    </source>
</evidence>
<sequence length="44" mass="5161">MGLPAPYDMTELNAKRQAVRDEINELEEKLKKFDIPVVRKSEEE</sequence>
<proteinExistence type="predicted"/>
<reference evidence="1" key="1">
    <citation type="journal article" date="2021" name="Proc. Natl. Acad. Sci. U.S.A.">
        <title>A Catalog of Tens of Thousands of Viruses from Human Metagenomes Reveals Hidden Associations with Chronic Diseases.</title>
        <authorList>
            <person name="Tisza M.J."/>
            <person name="Buck C.B."/>
        </authorList>
    </citation>
    <scope>NUCLEOTIDE SEQUENCE</scope>
    <source>
        <strain evidence="1">CtcuE16</strain>
    </source>
</reference>
<organism evidence="1">
    <name type="scientific">Siphoviridae sp. ctcuE16</name>
    <dbReference type="NCBI Taxonomy" id="2826397"/>
    <lineage>
        <taxon>Viruses</taxon>
        <taxon>Duplodnaviria</taxon>
        <taxon>Heunggongvirae</taxon>
        <taxon>Uroviricota</taxon>
        <taxon>Caudoviricetes</taxon>
    </lineage>
</organism>